<protein>
    <submittedName>
        <fullName evidence="2">Uncharacterized protein</fullName>
    </submittedName>
</protein>
<reference evidence="2" key="1">
    <citation type="submission" date="2014-05" db="EMBL/GenBank/DDBJ databases">
        <authorList>
            <person name="Chronopoulou M."/>
        </authorList>
    </citation>
    <scope>NUCLEOTIDE SEQUENCE</scope>
    <source>
        <tissue evidence="2">Whole organism</tissue>
    </source>
</reference>
<proteinExistence type="predicted"/>
<name>A0A0K2VGC9_LEPSM</name>
<keyword evidence="1" id="KW-0812">Transmembrane</keyword>
<organism evidence="2">
    <name type="scientific">Lepeophtheirus salmonis</name>
    <name type="common">Salmon louse</name>
    <name type="synonym">Caligus salmonis</name>
    <dbReference type="NCBI Taxonomy" id="72036"/>
    <lineage>
        <taxon>Eukaryota</taxon>
        <taxon>Metazoa</taxon>
        <taxon>Ecdysozoa</taxon>
        <taxon>Arthropoda</taxon>
        <taxon>Crustacea</taxon>
        <taxon>Multicrustacea</taxon>
        <taxon>Hexanauplia</taxon>
        <taxon>Copepoda</taxon>
        <taxon>Siphonostomatoida</taxon>
        <taxon>Caligidae</taxon>
        <taxon>Lepeophtheirus</taxon>
    </lineage>
</organism>
<keyword evidence="1" id="KW-0472">Membrane</keyword>
<dbReference type="AlphaFoldDB" id="A0A0K2VGC9"/>
<evidence type="ECO:0000313" key="2">
    <source>
        <dbReference type="EMBL" id="CDW49508.1"/>
    </source>
</evidence>
<feature type="non-terminal residue" evidence="2">
    <location>
        <position position="1"/>
    </location>
</feature>
<sequence>LWNKPTPTYVCDILFLLLLFPLLLNLLHAVLRCFFIKKKTNKNLIIHVSYLFIRRSRRQGNRQLFSSKGAQILLSFYKKSILSSTRFF</sequence>
<keyword evidence="1" id="KW-1133">Transmembrane helix</keyword>
<feature type="transmembrane region" description="Helical" evidence="1">
    <location>
        <begin position="13"/>
        <end position="35"/>
    </location>
</feature>
<evidence type="ECO:0000256" key="1">
    <source>
        <dbReference type="SAM" id="Phobius"/>
    </source>
</evidence>
<accession>A0A0K2VGC9</accession>
<dbReference type="EMBL" id="HACA01032147">
    <property type="protein sequence ID" value="CDW49508.1"/>
    <property type="molecule type" value="Transcribed_RNA"/>
</dbReference>